<evidence type="ECO:0000313" key="4">
    <source>
        <dbReference type="EMBL" id="UYU69380.1"/>
    </source>
</evidence>
<evidence type="ECO:0000313" key="2">
    <source>
        <dbReference type="EMBL" id="KAB4482218.1"/>
    </source>
</evidence>
<dbReference type="EMBL" id="CP083680">
    <property type="protein sequence ID" value="UYU68590.1"/>
    <property type="molecule type" value="Genomic_DNA"/>
</dbReference>
<dbReference type="GeneID" id="60923951"/>
<dbReference type="Gene3D" id="2.60.200.20">
    <property type="match status" value="1"/>
</dbReference>
<dbReference type="EMBL" id="CP083681">
    <property type="protein sequence ID" value="UYU69380.1"/>
    <property type="molecule type" value="Genomic_DNA"/>
</dbReference>
<dbReference type="SUPFAM" id="SSF49879">
    <property type="entry name" value="SMAD/FHA domain"/>
    <property type="match status" value="1"/>
</dbReference>
<dbReference type="InterPro" id="IPR000253">
    <property type="entry name" value="FHA_dom"/>
</dbReference>
<dbReference type="CDD" id="cd00060">
    <property type="entry name" value="FHA"/>
    <property type="match status" value="1"/>
</dbReference>
<sequence length="191" mass="20538">MATKKCINGHQYDSSIYGDNCPFCPSSHSTRVLDDDTTTGKTQVLGGNMNAETDTIDLGKSGQNNPGGATVIRHVNPTGGTGMASDNRRLVGLLVSYDQNPMGEVYKIYEGRNVIGRAATSDIPIPGDSNMSSQHLLILYREAEGIFWAADQNSSNGTYINGTFVGDRVQLYTNDVIVLGATKMIFLAIPQ</sequence>
<dbReference type="RefSeq" id="WP_008761997.1">
    <property type="nucleotide sequence ID" value="NZ_CAXSNJ010000001.1"/>
</dbReference>
<dbReference type="PROSITE" id="PS50006">
    <property type="entry name" value="FHA_DOMAIN"/>
    <property type="match status" value="1"/>
</dbReference>
<proteinExistence type="predicted"/>
<evidence type="ECO:0000259" key="1">
    <source>
        <dbReference type="PROSITE" id="PS50006"/>
    </source>
</evidence>
<gene>
    <name evidence="2" type="ORF">GAN91_12145</name>
    <name evidence="4" type="ORF">KQP59_13785</name>
    <name evidence="3" type="ORF">KQP68_10065</name>
</gene>
<dbReference type="Proteomes" id="UP000436858">
    <property type="component" value="Unassembled WGS sequence"/>
</dbReference>
<dbReference type="Proteomes" id="UP001156216">
    <property type="component" value="Chromosome"/>
</dbReference>
<accession>A0A0N7I9E9</accession>
<protein>
    <submittedName>
        <fullName evidence="2">FHA domain-containing protein</fullName>
    </submittedName>
</protein>
<dbReference type="Pfam" id="PF00498">
    <property type="entry name" value="FHA"/>
    <property type="match status" value="1"/>
</dbReference>
<dbReference type="EMBL" id="WCRY01000010">
    <property type="protein sequence ID" value="KAB4482218.1"/>
    <property type="molecule type" value="Genomic_DNA"/>
</dbReference>
<dbReference type="OMA" id="INDMAMS"/>
<evidence type="ECO:0000313" key="6">
    <source>
        <dbReference type="Proteomes" id="UP001156218"/>
    </source>
</evidence>
<dbReference type="AlphaFoldDB" id="A0A0N7I9E9"/>
<name>A0A0N7I9E9_BACT4</name>
<dbReference type="SMART" id="SM00240">
    <property type="entry name" value="FHA"/>
    <property type="match status" value="1"/>
</dbReference>
<dbReference type="InterPro" id="IPR008984">
    <property type="entry name" value="SMAD_FHA_dom_sf"/>
</dbReference>
<reference evidence="3 6" key="2">
    <citation type="submission" date="2021-06" db="EMBL/GenBank/DDBJ databases">
        <title>Interrogation of the integrated mobile genetic elements in gut-associated Bacteroides with a consensus prediction approach.</title>
        <authorList>
            <person name="Campbell D.E."/>
            <person name="Leigh J.R."/>
            <person name="Kim T."/>
            <person name="England W."/>
            <person name="Whitaker R.J."/>
            <person name="Degnan P.H."/>
        </authorList>
    </citation>
    <scope>NUCLEOTIDE SEQUENCE [LARGE SCALE GENOMIC DNA]</scope>
    <source>
        <strain evidence="4">VPI-BTDOT2</strain>
        <strain evidence="3 6">WAL8669</strain>
    </source>
</reference>
<reference evidence="2 5" key="1">
    <citation type="journal article" date="2019" name="Nat. Med.">
        <title>A library of human gut bacterial isolates paired with longitudinal multiomics data enables mechanistic microbiome research.</title>
        <authorList>
            <person name="Poyet M."/>
            <person name="Groussin M."/>
            <person name="Gibbons S.M."/>
            <person name="Avila-Pacheco J."/>
            <person name="Jiang X."/>
            <person name="Kearney S.M."/>
            <person name="Perrotta A.R."/>
            <person name="Berdy B."/>
            <person name="Zhao S."/>
            <person name="Lieberman T.D."/>
            <person name="Swanson P.K."/>
            <person name="Smith M."/>
            <person name="Roesemann S."/>
            <person name="Alexander J.E."/>
            <person name="Rich S.A."/>
            <person name="Livny J."/>
            <person name="Vlamakis H."/>
            <person name="Clish C."/>
            <person name="Bullock K."/>
            <person name="Deik A."/>
            <person name="Scott J."/>
            <person name="Pierce K.A."/>
            <person name="Xavier R.J."/>
            <person name="Alm E.J."/>
        </authorList>
    </citation>
    <scope>NUCLEOTIDE SEQUENCE [LARGE SCALE GENOMIC DNA]</scope>
    <source>
        <strain evidence="2 5">BIOML-A162</strain>
    </source>
</reference>
<feature type="domain" description="FHA" evidence="1">
    <location>
        <begin position="113"/>
        <end position="165"/>
    </location>
</feature>
<dbReference type="Proteomes" id="UP001156218">
    <property type="component" value="Chromosome"/>
</dbReference>
<dbReference type="KEGG" id="btho:Btheta7330_00303"/>
<organism evidence="2 5">
    <name type="scientific">Bacteroides thetaiotaomicron</name>
    <dbReference type="NCBI Taxonomy" id="818"/>
    <lineage>
        <taxon>Bacteria</taxon>
        <taxon>Pseudomonadati</taxon>
        <taxon>Bacteroidota</taxon>
        <taxon>Bacteroidia</taxon>
        <taxon>Bacteroidales</taxon>
        <taxon>Bacteroidaceae</taxon>
        <taxon>Bacteroides</taxon>
    </lineage>
</organism>
<evidence type="ECO:0000313" key="5">
    <source>
        <dbReference type="Proteomes" id="UP000436858"/>
    </source>
</evidence>
<evidence type="ECO:0000313" key="3">
    <source>
        <dbReference type="EMBL" id="UYU68590.1"/>
    </source>
</evidence>